<dbReference type="RefSeq" id="WP_124730303.1">
    <property type="nucleotide sequence ID" value="NZ_CBCSKC010000003.1"/>
</dbReference>
<keyword evidence="2" id="KW-0808">Transferase</keyword>
<evidence type="ECO:0000313" key="2">
    <source>
        <dbReference type="EMBL" id="AZG72727.1"/>
    </source>
</evidence>
<dbReference type="Proteomes" id="UP000278035">
    <property type="component" value="Chromosome"/>
</dbReference>
<proteinExistence type="predicted"/>
<dbReference type="EMBL" id="CP034015">
    <property type="protein sequence ID" value="AZG72727.1"/>
    <property type="molecule type" value="Genomic_DNA"/>
</dbReference>
<evidence type="ECO:0000259" key="1">
    <source>
        <dbReference type="Pfam" id="PF08241"/>
    </source>
</evidence>
<evidence type="ECO:0000313" key="3">
    <source>
        <dbReference type="Proteomes" id="UP000278035"/>
    </source>
</evidence>
<organism evidence="2 3">
    <name type="scientific">Shewanella livingstonensis</name>
    <dbReference type="NCBI Taxonomy" id="150120"/>
    <lineage>
        <taxon>Bacteria</taxon>
        <taxon>Pseudomonadati</taxon>
        <taxon>Pseudomonadota</taxon>
        <taxon>Gammaproteobacteria</taxon>
        <taxon>Alteromonadales</taxon>
        <taxon>Shewanellaceae</taxon>
        <taxon>Shewanella</taxon>
    </lineage>
</organism>
<dbReference type="KEGG" id="slj:EGC82_08055"/>
<accession>A0A3G8LTD1</accession>
<dbReference type="Gene3D" id="3.40.50.150">
    <property type="entry name" value="Vaccinia Virus protein VP39"/>
    <property type="match status" value="1"/>
</dbReference>
<name>A0A3G8LTD1_9GAMM</name>
<dbReference type="InterPro" id="IPR029063">
    <property type="entry name" value="SAM-dependent_MTases_sf"/>
</dbReference>
<dbReference type="InterPro" id="IPR013216">
    <property type="entry name" value="Methyltransf_11"/>
</dbReference>
<protein>
    <submittedName>
        <fullName evidence="2">Class I SAM-dependent methyltransferase</fullName>
    </submittedName>
</protein>
<dbReference type="GO" id="GO:0032259">
    <property type="term" value="P:methylation"/>
    <property type="evidence" value="ECO:0007669"/>
    <property type="project" value="UniProtKB-KW"/>
</dbReference>
<dbReference type="Pfam" id="PF08241">
    <property type="entry name" value="Methyltransf_11"/>
    <property type="match status" value="1"/>
</dbReference>
<sequence>MNNHWSEYWQQGHTTSFGEALSGNYEGVLKNVWQPIFNSLPKGFLVVDVGTGNGSLPLLLRDELSASELTGRIFGVDLAEVNLISSPNQTSHNIDITLMSNTSSEQLPFEASSVDLYISQFGFEYSNVEQSFNEAARVLKDDGQFVIVFHHSGSMILNRNRSILTLIAKEEVHLLINCLAKMANAMGSVNSQTDVERIKKDLQCENIRAEVNRLITSLVMFDEAATQDCGLMSFVAQFFKAGLFWPVTKKLEFIEFMAIQMDTLKIRLTELVNAAFDETKLATFVGKFHQNDFMLNELKVLKSEQNEVLGWYLHASKLIYKIEKASIN</sequence>
<dbReference type="GO" id="GO:0008757">
    <property type="term" value="F:S-adenosylmethionine-dependent methyltransferase activity"/>
    <property type="evidence" value="ECO:0007669"/>
    <property type="project" value="InterPro"/>
</dbReference>
<reference evidence="3" key="1">
    <citation type="submission" date="2018-11" db="EMBL/GenBank/DDBJ databases">
        <title>Shewanella sp. M2.</title>
        <authorList>
            <person name="Hwang Y.J."/>
            <person name="Hwang C.Y."/>
        </authorList>
    </citation>
    <scope>NUCLEOTIDE SEQUENCE [LARGE SCALE GENOMIC DNA]</scope>
    <source>
        <strain evidence="3">LMG 19866</strain>
    </source>
</reference>
<feature type="domain" description="Methyltransferase type 11" evidence="1">
    <location>
        <begin position="47"/>
        <end position="147"/>
    </location>
</feature>
<dbReference type="AlphaFoldDB" id="A0A3G8LTD1"/>
<keyword evidence="2" id="KW-0489">Methyltransferase</keyword>
<keyword evidence="3" id="KW-1185">Reference proteome</keyword>
<dbReference type="SUPFAM" id="SSF53335">
    <property type="entry name" value="S-adenosyl-L-methionine-dependent methyltransferases"/>
    <property type="match status" value="1"/>
</dbReference>
<gene>
    <name evidence="2" type="ORF">EGC82_08055</name>
</gene>
<dbReference type="CDD" id="cd02440">
    <property type="entry name" value="AdoMet_MTases"/>
    <property type="match status" value="1"/>
</dbReference>
<dbReference type="OrthoDB" id="5974463at2"/>